<evidence type="ECO:0000256" key="1">
    <source>
        <dbReference type="ARBA" id="ARBA00001974"/>
    </source>
</evidence>
<dbReference type="Gene3D" id="3.30.43.10">
    <property type="entry name" value="Uridine Diphospho-n-acetylenolpyruvylglucosamine Reductase, domain 2"/>
    <property type="match status" value="1"/>
</dbReference>
<organism evidence="7 8">
    <name type="scientific">Pseudonocardia hispaniensis</name>
    <dbReference type="NCBI Taxonomy" id="904933"/>
    <lineage>
        <taxon>Bacteria</taxon>
        <taxon>Bacillati</taxon>
        <taxon>Actinomycetota</taxon>
        <taxon>Actinomycetes</taxon>
        <taxon>Pseudonocardiales</taxon>
        <taxon>Pseudonocardiaceae</taxon>
        <taxon>Pseudonocardia</taxon>
    </lineage>
</organism>
<name>A0ABW1J2X3_9PSEU</name>
<dbReference type="Gene3D" id="3.40.462.20">
    <property type="match status" value="1"/>
</dbReference>
<dbReference type="InterPro" id="IPR006094">
    <property type="entry name" value="Oxid_FAD_bind_N"/>
</dbReference>
<dbReference type="SUPFAM" id="SSF56176">
    <property type="entry name" value="FAD-binding/transporter-associated domain-like"/>
    <property type="match status" value="1"/>
</dbReference>
<proteinExistence type="inferred from homology"/>
<dbReference type="PANTHER" id="PTHR42973:SF39">
    <property type="entry name" value="FAD-BINDING PCMH-TYPE DOMAIN-CONTAINING PROTEIN"/>
    <property type="match status" value="1"/>
</dbReference>
<dbReference type="Pfam" id="PF01565">
    <property type="entry name" value="FAD_binding_4"/>
    <property type="match status" value="1"/>
</dbReference>
<keyword evidence="8" id="KW-1185">Reference proteome</keyword>
<keyword evidence="3" id="KW-0285">Flavoprotein</keyword>
<evidence type="ECO:0000313" key="7">
    <source>
        <dbReference type="EMBL" id="MFC5994824.1"/>
    </source>
</evidence>
<feature type="domain" description="FAD-binding PCMH-type" evidence="6">
    <location>
        <begin position="29"/>
        <end position="200"/>
    </location>
</feature>
<dbReference type="InterPro" id="IPR050416">
    <property type="entry name" value="FAD-linked_Oxidoreductase"/>
</dbReference>
<keyword evidence="5" id="KW-0560">Oxidoreductase</keyword>
<evidence type="ECO:0000313" key="8">
    <source>
        <dbReference type="Proteomes" id="UP001596302"/>
    </source>
</evidence>
<dbReference type="InterPro" id="IPR036318">
    <property type="entry name" value="FAD-bd_PCMH-like_sf"/>
</dbReference>
<protein>
    <submittedName>
        <fullName evidence="7">FAD-binding oxidoreductase</fullName>
    </submittedName>
</protein>
<dbReference type="PROSITE" id="PS51387">
    <property type="entry name" value="FAD_PCMH"/>
    <property type="match status" value="1"/>
</dbReference>
<dbReference type="Proteomes" id="UP001596302">
    <property type="component" value="Unassembled WGS sequence"/>
</dbReference>
<accession>A0ABW1J2X3</accession>
<dbReference type="InterPro" id="IPR016169">
    <property type="entry name" value="FAD-bd_PCMH_sub2"/>
</dbReference>
<evidence type="ECO:0000256" key="3">
    <source>
        <dbReference type="ARBA" id="ARBA00022630"/>
    </source>
</evidence>
<dbReference type="InterPro" id="IPR016167">
    <property type="entry name" value="FAD-bd_PCMH_sub1"/>
</dbReference>
<dbReference type="Pfam" id="PF08031">
    <property type="entry name" value="BBE"/>
    <property type="match status" value="1"/>
</dbReference>
<evidence type="ECO:0000256" key="2">
    <source>
        <dbReference type="ARBA" id="ARBA00005466"/>
    </source>
</evidence>
<reference evidence="8" key="1">
    <citation type="journal article" date="2019" name="Int. J. Syst. Evol. Microbiol.">
        <title>The Global Catalogue of Microorganisms (GCM) 10K type strain sequencing project: providing services to taxonomists for standard genome sequencing and annotation.</title>
        <authorList>
            <consortium name="The Broad Institute Genomics Platform"/>
            <consortium name="The Broad Institute Genome Sequencing Center for Infectious Disease"/>
            <person name="Wu L."/>
            <person name="Ma J."/>
        </authorList>
    </citation>
    <scope>NUCLEOTIDE SEQUENCE [LARGE SCALE GENOMIC DNA]</scope>
    <source>
        <strain evidence="8">CCM 8391</strain>
    </source>
</reference>
<comment type="similarity">
    <text evidence="2">Belongs to the oxygen-dependent FAD-linked oxidoreductase family.</text>
</comment>
<comment type="cofactor">
    <cofactor evidence="1">
        <name>FAD</name>
        <dbReference type="ChEBI" id="CHEBI:57692"/>
    </cofactor>
</comment>
<comment type="caution">
    <text evidence="7">The sequence shown here is derived from an EMBL/GenBank/DDBJ whole genome shotgun (WGS) entry which is preliminary data.</text>
</comment>
<keyword evidence="4" id="KW-0274">FAD</keyword>
<dbReference type="InterPro" id="IPR006093">
    <property type="entry name" value="Oxy_OxRdtase_FAD_BS"/>
</dbReference>
<sequence length="462" mass="49791">MAQTIEGSPWFVHPGDPDYDELRTVFSSMVDKRPAVIARCSTPQDVASALNHGRDRGLEIAVRAGGHSAAGMSLCDGGLVIDVRPMKQIVIDPERRTARVGAGCTWSEVDRAGQAHGLATTGGRVSSTGVAGLTLGGGSGWLERQHGLACDNLIAVELVCADGSLVTASADEHPELFWALHGGGGNFGIATAFTFALHPVGPQVLAGLLLYPVERGRDLLRLLRDFMPDAPEEFGPALFYLTVPVEDGLPAHLHGRLVSAIALCYTGPVERGEWLLEPFRALGPEVDLVEPMAYADFQCALDDPPGNRIWWTAEYLHVVTDEAIEVIHRHALATPNPTPSQTFIVPWGGAVARVGEDDTPLTQRDATWVVHPAAFWADPADDDTSIGWARDFRDDLRRFASGGTFLNFIGDEGADRVRAAYGERKYRRLAAVKAEYDPGNVFRGNQNIEPAVPALAHRDSGS</sequence>
<dbReference type="EMBL" id="JBHSQW010000025">
    <property type="protein sequence ID" value="MFC5994824.1"/>
    <property type="molecule type" value="Genomic_DNA"/>
</dbReference>
<dbReference type="RefSeq" id="WP_379584844.1">
    <property type="nucleotide sequence ID" value="NZ_JBHSQW010000025.1"/>
</dbReference>
<gene>
    <name evidence="7" type="ORF">ACFQE5_11440</name>
</gene>
<dbReference type="PROSITE" id="PS00862">
    <property type="entry name" value="OX2_COVAL_FAD"/>
    <property type="match status" value="1"/>
</dbReference>
<dbReference type="InterPro" id="IPR012951">
    <property type="entry name" value="BBE"/>
</dbReference>
<evidence type="ECO:0000259" key="6">
    <source>
        <dbReference type="PROSITE" id="PS51387"/>
    </source>
</evidence>
<dbReference type="PANTHER" id="PTHR42973">
    <property type="entry name" value="BINDING OXIDOREDUCTASE, PUTATIVE (AFU_ORTHOLOGUE AFUA_1G17690)-RELATED"/>
    <property type="match status" value="1"/>
</dbReference>
<dbReference type="InterPro" id="IPR016166">
    <property type="entry name" value="FAD-bd_PCMH"/>
</dbReference>
<dbReference type="Gene3D" id="3.30.465.10">
    <property type="match status" value="1"/>
</dbReference>
<evidence type="ECO:0000256" key="5">
    <source>
        <dbReference type="ARBA" id="ARBA00023002"/>
    </source>
</evidence>
<evidence type="ECO:0000256" key="4">
    <source>
        <dbReference type="ARBA" id="ARBA00022827"/>
    </source>
</evidence>